<name>A0A6J8CTY9_MYTCO</name>
<keyword evidence="3" id="KW-1185">Reference proteome</keyword>
<dbReference type="PROSITE" id="PS51257">
    <property type="entry name" value="PROKAR_LIPOPROTEIN"/>
    <property type="match status" value="1"/>
</dbReference>
<sequence>MENVFKIDAVYFLVFIVSCITFESIATYLPDIKSLITPRGQYLIGRVTLRNITQSSTKAVMVFNNLLCIDYTLYKCCVRYTDSGGVGQDATSNNISLTKISVQVPPSLPDRITSIKSTPVTAEGDNVTYVCTGDVRTPPANFIFQKFGHENISLVNYTATKTSTQEFPINCSFYRTSSITFMVTADDNQAVMRCAPVSTLAAENIYVESEPLEVIYSVKMPTIVRHPNKTYYLVGLDARIDLTCTTDGNREPSYLRHKDNQLEAISTRKL</sequence>
<evidence type="ECO:0000313" key="3">
    <source>
        <dbReference type="Proteomes" id="UP000507470"/>
    </source>
</evidence>
<protein>
    <submittedName>
        <fullName evidence="2">Uncharacterized protein</fullName>
    </submittedName>
</protein>
<dbReference type="EMBL" id="CACVKT020005997">
    <property type="protein sequence ID" value="CAC5399305.1"/>
    <property type="molecule type" value="Genomic_DNA"/>
</dbReference>
<dbReference type="Proteomes" id="UP000507470">
    <property type="component" value="Unassembled WGS sequence"/>
</dbReference>
<keyword evidence="1" id="KW-1133">Transmembrane helix</keyword>
<dbReference type="AlphaFoldDB" id="A0A6J8CTY9"/>
<keyword evidence="1" id="KW-0472">Membrane</keyword>
<gene>
    <name evidence="2" type="ORF">MCOR_33578</name>
</gene>
<reference evidence="2 3" key="1">
    <citation type="submission" date="2020-06" db="EMBL/GenBank/DDBJ databases">
        <authorList>
            <person name="Li R."/>
            <person name="Bekaert M."/>
        </authorList>
    </citation>
    <scope>NUCLEOTIDE SEQUENCE [LARGE SCALE GENOMIC DNA]</scope>
    <source>
        <strain evidence="3">wild</strain>
    </source>
</reference>
<evidence type="ECO:0000313" key="2">
    <source>
        <dbReference type="EMBL" id="CAC5399305.1"/>
    </source>
</evidence>
<accession>A0A6J8CTY9</accession>
<proteinExistence type="predicted"/>
<keyword evidence="1" id="KW-0812">Transmembrane</keyword>
<evidence type="ECO:0000256" key="1">
    <source>
        <dbReference type="SAM" id="Phobius"/>
    </source>
</evidence>
<feature type="transmembrane region" description="Helical" evidence="1">
    <location>
        <begin position="9"/>
        <end position="29"/>
    </location>
</feature>
<dbReference type="OrthoDB" id="6158624at2759"/>
<organism evidence="2 3">
    <name type="scientific">Mytilus coruscus</name>
    <name type="common">Sea mussel</name>
    <dbReference type="NCBI Taxonomy" id="42192"/>
    <lineage>
        <taxon>Eukaryota</taxon>
        <taxon>Metazoa</taxon>
        <taxon>Spiralia</taxon>
        <taxon>Lophotrochozoa</taxon>
        <taxon>Mollusca</taxon>
        <taxon>Bivalvia</taxon>
        <taxon>Autobranchia</taxon>
        <taxon>Pteriomorphia</taxon>
        <taxon>Mytilida</taxon>
        <taxon>Mytiloidea</taxon>
        <taxon>Mytilidae</taxon>
        <taxon>Mytilinae</taxon>
        <taxon>Mytilus</taxon>
    </lineage>
</organism>